<evidence type="ECO:0000313" key="1">
    <source>
        <dbReference type="EMBL" id="MEQ2267387.1"/>
    </source>
</evidence>
<reference evidence="1 2" key="1">
    <citation type="submission" date="2021-06" db="EMBL/GenBank/DDBJ databases">
        <authorList>
            <person name="Palmer J.M."/>
        </authorList>
    </citation>
    <scope>NUCLEOTIDE SEQUENCE [LARGE SCALE GENOMIC DNA]</scope>
    <source>
        <strain evidence="1 2">XR_2019</strain>
        <tissue evidence="1">Muscle</tissue>
    </source>
</reference>
<organism evidence="1 2">
    <name type="scientific">Xenotaenia resolanae</name>
    <dbReference type="NCBI Taxonomy" id="208358"/>
    <lineage>
        <taxon>Eukaryota</taxon>
        <taxon>Metazoa</taxon>
        <taxon>Chordata</taxon>
        <taxon>Craniata</taxon>
        <taxon>Vertebrata</taxon>
        <taxon>Euteleostomi</taxon>
        <taxon>Actinopterygii</taxon>
        <taxon>Neopterygii</taxon>
        <taxon>Teleostei</taxon>
        <taxon>Neoteleostei</taxon>
        <taxon>Acanthomorphata</taxon>
        <taxon>Ovalentaria</taxon>
        <taxon>Atherinomorphae</taxon>
        <taxon>Cyprinodontiformes</taxon>
        <taxon>Goodeidae</taxon>
        <taxon>Xenotaenia</taxon>
    </lineage>
</organism>
<sequence>HLEDLSENLQEKRPSTETTCFLMDQTLVQDGRLTTGHPKPILLDKSTVPWGQMLPVGQDQILSASFQTKEDNCINKQSAFRNFTLGSFTQSALSHMLPEMGSVPSCGVTSGPTDPDGIRFNETYAPQELNYALRNADFLLEHSESHLIDQHGRREAENLTNQKFISVSQNQTSTACSNDLISVDRTNTQSEVACKSFVLDADSNFDAVSPQWLDLFLDGRGNLCFPDTNLEESVFSPKTGSI</sequence>
<evidence type="ECO:0008006" key="3">
    <source>
        <dbReference type="Google" id="ProtNLM"/>
    </source>
</evidence>
<protein>
    <recommendedName>
        <fullName evidence="3">Aryl hydrocarbon receptor</fullName>
    </recommendedName>
</protein>
<feature type="non-terminal residue" evidence="1">
    <location>
        <position position="1"/>
    </location>
</feature>
<gene>
    <name evidence="1" type="ORF">XENORESO_005271</name>
</gene>
<dbReference type="Proteomes" id="UP001444071">
    <property type="component" value="Unassembled WGS sequence"/>
</dbReference>
<dbReference type="EMBL" id="JAHRIM010041984">
    <property type="protein sequence ID" value="MEQ2267387.1"/>
    <property type="molecule type" value="Genomic_DNA"/>
</dbReference>
<keyword evidence="2" id="KW-1185">Reference proteome</keyword>
<comment type="caution">
    <text evidence="1">The sequence shown here is derived from an EMBL/GenBank/DDBJ whole genome shotgun (WGS) entry which is preliminary data.</text>
</comment>
<proteinExistence type="predicted"/>
<accession>A0ABV0WEJ5</accession>
<name>A0ABV0WEJ5_9TELE</name>
<evidence type="ECO:0000313" key="2">
    <source>
        <dbReference type="Proteomes" id="UP001444071"/>
    </source>
</evidence>